<name>E9GKK1_DAPPU</name>
<dbReference type="EMBL" id="GL732549">
    <property type="protein sequence ID" value="EFX80007.1"/>
    <property type="molecule type" value="Genomic_DNA"/>
</dbReference>
<dbReference type="InterPro" id="IPR036116">
    <property type="entry name" value="FN3_sf"/>
</dbReference>
<accession>E9GKK1</accession>
<gene>
    <name evidence="1" type="ORF">DAPPUDRAFT_244262</name>
</gene>
<dbReference type="InterPro" id="IPR003961">
    <property type="entry name" value="FN3_dom"/>
</dbReference>
<keyword evidence="2" id="KW-1185">Reference proteome</keyword>
<reference evidence="1 2" key="1">
    <citation type="journal article" date="2011" name="Science">
        <title>The ecoresponsive genome of Daphnia pulex.</title>
        <authorList>
            <person name="Colbourne J.K."/>
            <person name="Pfrender M.E."/>
            <person name="Gilbert D."/>
            <person name="Thomas W.K."/>
            <person name="Tucker A."/>
            <person name="Oakley T.H."/>
            <person name="Tokishita S."/>
            <person name="Aerts A."/>
            <person name="Arnold G.J."/>
            <person name="Basu M.K."/>
            <person name="Bauer D.J."/>
            <person name="Caceres C.E."/>
            <person name="Carmel L."/>
            <person name="Casola C."/>
            <person name="Choi J.H."/>
            <person name="Detter J.C."/>
            <person name="Dong Q."/>
            <person name="Dusheyko S."/>
            <person name="Eads B.D."/>
            <person name="Frohlich T."/>
            <person name="Geiler-Samerotte K.A."/>
            <person name="Gerlach D."/>
            <person name="Hatcher P."/>
            <person name="Jogdeo S."/>
            <person name="Krijgsveld J."/>
            <person name="Kriventseva E.V."/>
            <person name="Kultz D."/>
            <person name="Laforsch C."/>
            <person name="Lindquist E."/>
            <person name="Lopez J."/>
            <person name="Manak J.R."/>
            <person name="Muller J."/>
            <person name="Pangilinan J."/>
            <person name="Patwardhan R.P."/>
            <person name="Pitluck S."/>
            <person name="Pritham E.J."/>
            <person name="Rechtsteiner A."/>
            <person name="Rho M."/>
            <person name="Rogozin I.B."/>
            <person name="Sakarya O."/>
            <person name="Salamov A."/>
            <person name="Schaack S."/>
            <person name="Shapiro H."/>
            <person name="Shiga Y."/>
            <person name="Skalitzky C."/>
            <person name="Smith Z."/>
            <person name="Souvorov A."/>
            <person name="Sung W."/>
            <person name="Tang Z."/>
            <person name="Tsuchiya D."/>
            <person name="Tu H."/>
            <person name="Vos H."/>
            <person name="Wang M."/>
            <person name="Wolf Y.I."/>
            <person name="Yamagata H."/>
            <person name="Yamada T."/>
            <person name="Ye Y."/>
            <person name="Shaw J.R."/>
            <person name="Andrews J."/>
            <person name="Crease T.J."/>
            <person name="Tang H."/>
            <person name="Lucas S.M."/>
            <person name="Robertson H.M."/>
            <person name="Bork P."/>
            <person name="Koonin E.V."/>
            <person name="Zdobnov E.M."/>
            <person name="Grigoriev I.V."/>
            <person name="Lynch M."/>
            <person name="Boore J.L."/>
        </authorList>
    </citation>
    <scope>NUCLEOTIDE SEQUENCE [LARGE SCALE GENOMIC DNA]</scope>
</reference>
<dbReference type="InterPro" id="IPR013783">
    <property type="entry name" value="Ig-like_fold"/>
</dbReference>
<dbReference type="AlphaFoldDB" id="E9GKK1"/>
<dbReference type="OrthoDB" id="8923679at2759"/>
<evidence type="ECO:0000313" key="1">
    <source>
        <dbReference type="EMBL" id="EFX80007.1"/>
    </source>
</evidence>
<dbReference type="SUPFAM" id="SSF49265">
    <property type="entry name" value="Fibronectin type III"/>
    <property type="match status" value="1"/>
</dbReference>
<evidence type="ECO:0000313" key="2">
    <source>
        <dbReference type="Proteomes" id="UP000000305"/>
    </source>
</evidence>
<proteinExistence type="predicted"/>
<organism evidence="1 2">
    <name type="scientific">Daphnia pulex</name>
    <name type="common">Water flea</name>
    <dbReference type="NCBI Taxonomy" id="6669"/>
    <lineage>
        <taxon>Eukaryota</taxon>
        <taxon>Metazoa</taxon>
        <taxon>Ecdysozoa</taxon>
        <taxon>Arthropoda</taxon>
        <taxon>Crustacea</taxon>
        <taxon>Branchiopoda</taxon>
        <taxon>Diplostraca</taxon>
        <taxon>Cladocera</taxon>
        <taxon>Anomopoda</taxon>
        <taxon>Daphniidae</taxon>
        <taxon>Daphnia</taxon>
    </lineage>
</organism>
<dbReference type="Gene3D" id="2.60.40.10">
    <property type="entry name" value="Immunoglobulins"/>
    <property type="match status" value="1"/>
</dbReference>
<dbReference type="CDD" id="cd00063">
    <property type="entry name" value="FN3"/>
    <property type="match status" value="1"/>
</dbReference>
<dbReference type="HOGENOM" id="CLU_2815029_0_0_1"/>
<dbReference type="eggNOG" id="KOG3510">
    <property type="taxonomic scope" value="Eukaryota"/>
</dbReference>
<sequence length="67" mass="7625">MAIAFNSSRAAGGTSWIGYSASQIMIQWQPPDEEHGNKMITGYMVRYRLHGYGENTPWSNRNMTNEN</sequence>
<protein>
    <submittedName>
        <fullName evidence="1">Uncharacterized protein</fullName>
    </submittedName>
</protein>
<dbReference type="PhylomeDB" id="E9GKK1"/>
<dbReference type="InParanoid" id="E9GKK1"/>
<dbReference type="STRING" id="6669.E9GKK1"/>
<dbReference type="Proteomes" id="UP000000305">
    <property type="component" value="Unassembled WGS sequence"/>
</dbReference>
<dbReference type="KEGG" id="dpx:DAPPUDRAFT_244262"/>